<feature type="signal peptide" evidence="3">
    <location>
        <begin position="1"/>
        <end position="20"/>
    </location>
</feature>
<dbReference type="InterPro" id="IPR006621">
    <property type="entry name" value="Nose-resist-to-fluoxetine_N"/>
</dbReference>
<feature type="transmembrane region" description="Helical" evidence="2">
    <location>
        <begin position="502"/>
        <end position="526"/>
    </location>
</feature>
<accession>A0A8S3WVN3</accession>
<evidence type="ECO:0000313" key="6">
    <source>
        <dbReference type="Proteomes" id="UP000691718"/>
    </source>
</evidence>
<comment type="caution">
    <text evidence="5">The sequence shown here is derived from an EMBL/GenBank/DDBJ whole genome shotgun (WGS) entry which is preliminary data.</text>
</comment>
<dbReference type="Pfam" id="PF01757">
    <property type="entry name" value="Acyl_transf_3"/>
    <property type="match status" value="1"/>
</dbReference>
<feature type="transmembrane region" description="Helical" evidence="2">
    <location>
        <begin position="582"/>
        <end position="607"/>
    </location>
</feature>
<keyword evidence="3" id="KW-0732">Signal</keyword>
<feature type="domain" description="Nose resistant-to-fluoxetine protein N-terminal" evidence="4">
    <location>
        <begin position="46"/>
        <end position="213"/>
    </location>
</feature>
<sequence>MQKSSFEFLLVIALIKYCDGTVFNVVNQNAANYPFNMTLYEDVLNSELCQRQLTYITTNNTLLLLRFYDAGVRIPRSILLGNTVDLGNYQQCININQALEGSDIQGKYCMIKVPTNQSLQISSFLLSKWLKTTPSHLQNDTFSRLGAYDKLENYVKTMFGLHEFKTRIGSLNPNLNLNLAVCIPAPCTTREALSVFYFNITSILQFENDFCRLPGDKPWVPADYVAIIIFSIIGLLVLLSTSYELLHSLILKKGSKEIRTIYRSFSVYTNTRRLLFHKSGLDSLECIDGIRALAMTWVIAGHAILIVFNSINLREAIKWAQSIKAIWITAAPITVDTFFMLSGLLVVYTTAGKLNNMQLLQNLPLFYLHRVLRMFPILAAMILYEVSFQNRVFDGPLWNIQAMSIFACRKYWWSALLHIQNFYNPTNMCIPSTWYLSVDVQLHLLSPIFLFWILSGKKNIVWIVLTIGLLTSLVTATIYNFLQDFQSGIFIQNPLELRRYYVYYYVNTLTRASPFFVGMAYGYILHLWKGKPLEISKFLTLAVWSCMLLILAGVMYCVRINLDVNWDNQLADNILNSFMRPAWAFGLGWLIFACVKGYGGPINWFLCFNMWRLPARLSYAMYIIHFPIIMTVYGSTNVRTLFSVQNLILQIAAFLLITVMIAFVVTVTIDAPFATLIKLLLSKEKISCQKTPVSEISKHVQQSDMKDQNEMNQEENDISKKL</sequence>
<gene>
    <name evidence="5" type="ORF">PAPOLLO_LOCUS10706</name>
</gene>
<feature type="transmembrane region" description="Helical" evidence="2">
    <location>
        <begin position="460"/>
        <end position="482"/>
    </location>
</feature>
<feature type="transmembrane region" description="Helical" evidence="2">
    <location>
        <begin position="538"/>
        <end position="562"/>
    </location>
</feature>
<proteinExistence type="predicted"/>
<feature type="transmembrane region" description="Helical" evidence="2">
    <location>
        <begin position="222"/>
        <end position="243"/>
    </location>
</feature>
<dbReference type="EMBL" id="CAJQZP010000769">
    <property type="protein sequence ID" value="CAG4983766.1"/>
    <property type="molecule type" value="Genomic_DNA"/>
</dbReference>
<feature type="region of interest" description="Disordered" evidence="1">
    <location>
        <begin position="697"/>
        <end position="722"/>
    </location>
</feature>
<dbReference type="OrthoDB" id="118951at2759"/>
<dbReference type="InterPro" id="IPR002656">
    <property type="entry name" value="Acyl_transf_3_dom"/>
</dbReference>
<keyword evidence="2" id="KW-1133">Transmembrane helix</keyword>
<reference evidence="5" key="1">
    <citation type="submission" date="2021-04" db="EMBL/GenBank/DDBJ databases">
        <authorList>
            <person name="Tunstrom K."/>
        </authorList>
    </citation>
    <scope>NUCLEOTIDE SEQUENCE</scope>
</reference>
<feature type="transmembrane region" description="Helical" evidence="2">
    <location>
        <begin position="648"/>
        <end position="681"/>
    </location>
</feature>
<dbReference type="InterPro" id="IPR052728">
    <property type="entry name" value="O2_lipid_transport_reg"/>
</dbReference>
<dbReference type="SMART" id="SM00703">
    <property type="entry name" value="NRF"/>
    <property type="match status" value="1"/>
</dbReference>
<dbReference type="PANTHER" id="PTHR11161">
    <property type="entry name" value="O-ACYLTRANSFERASE"/>
    <property type="match status" value="1"/>
</dbReference>
<keyword evidence="6" id="KW-1185">Reference proteome</keyword>
<feature type="transmembrane region" description="Helical" evidence="2">
    <location>
        <begin position="292"/>
        <end position="313"/>
    </location>
</feature>
<dbReference type="Proteomes" id="UP000691718">
    <property type="component" value="Unassembled WGS sequence"/>
</dbReference>
<protein>
    <submittedName>
        <fullName evidence="5">(apollo) hypothetical protein</fullName>
    </submittedName>
</protein>
<name>A0A8S3WVN3_PARAO</name>
<dbReference type="PANTHER" id="PTHR11161:SF0">
    <property type="entry name" value="O-ACYLTRANSFERASE LIKE PROTEIN"/>
    <property type="match status" value="1"/>
</dbReference>
<feature type="transmembrane region" description="Helical" evidence="2">
    <location>
        <begin position="325"/>
        <end position="347"/>
    </location>
</feature>
<feature type="transmembrane region" description="Helical" evidence="2">
    <location>
        <begin position="433"/>
        <end position="453"/>
    </location>
</feature>
<dbReference type="AlphaFoldDB" id="A0A8S3WVN3"/>
<evidence type="ECO:0000256" key="3">
    <source>
        <dbReference type="SAM" id="SignalP"/>
    </source>
</evidence>
<keyword evidence="2" id="KW-0472">Membrane</keyword>
<dbReference type="GO" id="GO:0016747">
    <property type="term" value="F:acyltransferase activity, transferring groups other than amino-acyl groups"/>
    <property type="evidence" value="ECO:0007669"/>
    <property type="project" value="InterPro"/>
</dbReference>
<feature type="transmembrane region" description="Helical" evidence="2">
    <location>
        <begin position="619"/>
        <end position="636"/>
    </location>
</feature>
<keyword evidence="2" id="KW-0812">Transmembrane</keyword>
<organism evidence="5 6">
    <name type="scientific">Parnassius apollo</name>
    <name type="common">Apollo butterfly</name>
    <name type="synonym">Papilio apollo</name>
    <dbReference type="NCBI Taxonomy" id="110799"/>
    <lineage>
        <taxon>Eukaryota</taxon>
        <taxon>Metazoa</taxon>
        <taxon>Ecdysozoa</taxon>
        <taxon>Arthropoda</taxon>
        <taxon>Hexapoda</taxon>
        <taxon>Insecta</taxon>
        <taxon>Pterygota</taxon>
        <taxon>Neoptera</taxon>
        <taxon>Endopterygota</taxon>
        <taxon>Lepidoptera</taxon>
        <taxon>Glossata</taxon>
        <taxon>Ditrysia</taxon>
        <taxon>Papilionoidea</taxon>
        <taxon>Papilionidae</taxon>
        <taxon>Parnassiinae</taxon>
        <taxon>Parnassini</taxon>
        <taxon>Parnassius</taxon>
        <taxon>Parnassius</taxon>
    </lineage>
</organism>
<evidence type="ECO:0000256" key="2">
    <source>
        <dbReference type="SAM" id="Phobius"/>
    </source>
</evidence>
<evidence type="ECO:0000256" key="1">
    <source>
        <dbReference type="SAM" id="MobiDB-lite"/>
    </source>
</evidence>
<evidence type="ECO:0000313" key="5">
    <source>
        <dbReference type="EMBL" id="CAG4983766.1"/>
    </source>
</evidence>
<dbReference type="Pfam" id="PF20146">
    <property type="entry name" value="NRF"/>
    <property type="match status" value="1"/>
</dbReference>
<feature type="chain" id="PRO_5035877493" evidence="3">
    <location>
        <begin position="21"/>
        <end position="722"/>
    </location>
</feature>
<evidence type="ECO:0000259" key="4">
    <source>
        <dbReference type="SMART" id="SM00703"/>
    </source>
</evidence>